<keyword evidence="2" id="KW-1185">Reference proteome</keyword>
<dbReference type="Pfam" id="PF03883">
    <property type="entry name" value="H2O2_YaaD"/>
    <property type="match status" value="1"/>
</dbReference>
<dbReference type="Proteomes" id="UP000321196">
    <property type="component" value="Unassembled WGS sequence"/>
</dbReference>
<name>A0A5C8HQ50_9MICO</name>
<gene>
    <name evidence="1" type="ORF">FVP60_07835</name>
</gene>
<dbReference type="GO" id="GO:0033194">
    <property type="term" value="P:response to hydroperoxide"/>
    <property type="evidence" value="ECO:0007669"/>
    <property type="project" value="TreeGrafter"/>
</dbReference>
<proteinExistence type="predicted"/>
<dbReference type="AlphaFoldDB" id="A0A5C8HQ50"/>
<comment type="caution">
    <text evidence="1">The sequence shown here is derived from an EMBL/GenBank/DDBJ whole genome shotgun (WGS) entry which is preliminary data.</text>
</comment>
<dbReference type="InterPro" id="IPR005583">
    <property type="entry name" value="YaaA"/>
</dbReference>
<evidence type="ECO:0000313" key="2">
    <source>
        <dbReference type="Proteomes" id="UP000321196"/>
    </source>
</evidence>
<protein>
    <submittedName>
        <fullName evidence="1">Peroxide stress protein YaaA</fullName>
    </submittedName>
</protein>
<dbReference type="RefSeq" id="WP_147825718.1">
    <property type="nucleotide sequence ID" value="NZ_BAAARG010000002.1"/>
</dbReference>
<dbReference type="GO" id="GO:0005829">
    <property type="term" value="C:cytosol"/>
    <property type="evidence" value="ECO:0007669"/>
    <property type="project" value="TreeGrafter"/>
</dbReference>
<reference evidence="1 2" key="1">
    <citation type="submission" date="2019-08" db="EMBL/GenBank/DDBJ databases">
        <authorList>
            <person name="Dong K."/>
        </authorList>
    </citation>
    <scope>NUCLEOTIDE SEQUENCE [LARGE SCALE GENOMIC DNA]</scope>
    <source>
        <strain evidence="1 2">M4-8</strain>
    </source>
</reference>
<dbReference type="EMBL" id="VRSW01000002">
    <property type="protein sequence ID" value="TXK04583.1"/>
    <property type="molecule type" value="Genomic_DNA"/>
</dbReference>
<dbReference type="PANTHER" id="PTHR30283">
    <property type="entry name" value="PEROXIDE STRESS RESPONSE PROTEIN YAAA"/>
    <property type="match status" value="1"/>
</dbReference>
<evidence type="ECO:0000313" key="1">
    <source>
        <dbReference type="EMBL" id="TXK04583.1"/>
    </source>
</evidence>
<organism evidence="1 2">
    <name type="scientific">Microbacterium mitrae</name>
    <dbReference type="NCBI Taxonomy" id="664640"/>
    <lineage>
        <taxon>Bacteria</taxon>
        <taxon>Bacillati</taxon>
        <taxon>Actinomycetota</taxon>
        <taxon>Actinomycetes</taxon>
        <taxon>Micrococcales</taxon>
        <taxon>Microbacteriaceae</taxon>
        <taxon>Microbacterium</taxon>
    </lineage>
</organism>
<dbReference type="PANTHER" id="PTHR30283:SF4">
    <property type="entry name" value="PEROXIDE STRESS RESISTANCE PROTEIN YAAA"/>
    <property type="match status" value="1"/>
</dbReference>
<accession>A0A5C8HQ50</accession>
<sequence>MLILLPPSETKHPDGSGPPLDVAALRLTSLEPQRRAALDALVALSADEENAARVLKLSPRQRGEVAVNAALWSAPTMPAMDRYTGVLFDALDAATLDSGAREWLADHVLIHSAPFGPVGAGDGLPSYRLGAGVRLPGLASMKAHWARETTKAIAEANADFILDLRSEAYVALGPVPSEVPSAFVRVVTRTEGGQVRALNHFNKHAKGAFVRALAQSGAHIGSATELLDWASRNGFELSRAEREWQLVTA</sequence>
<dbReference type="OrthoDB" id="3210767at2"/>